<feature type="compositionally biased region" description="Basic residues" evidence="1">
    <location>
        <begin position="123"/>
        <end position="133"/>
    </location>
</feature>
<dbReference type="RefSeq" id="WP_125487143.1">
    <property type="nucleotide sequence ID" value="NZ_RSDW01000001.1"/>
</dbReference>
<protein>
    <submittedName>
        <fullName evidence="2">Uncharacterized protein</fullName>
    </submittedName>
</protein>
<dbReference type="EMBL" id="RSDW01000001">
    <property type="protein sequence ID" value="RSL18844.1"/>
    <property type="molecule type" value="Genomic_DNA"/>
</dbReference>
<evidence type="ECO:0000313" key="2">
    <source>
        <dbReference type="EMBL" id="RSL18844.1"/>
    </source>
</evidence>
<feature type="region of interest" description="Disordered" evidence="1">
    <location>
        <begin position="121"/>
        <end position="140"/>
    </location>
</feature>
<evidence type="ECO:0000313" key="3">
    <source>
        <dbReference type="Proteomes" id="UP000269669"/>
    </source>
</evidence>
<name>A0A3R9WJV2_9BACT</name>
<organism evidence="2 3">
    <name type="scientific">Edaphobacter aggregans</name>
    <dbReference type="NCBI Taxonomy" id="570835"/>
    <lineage>
        <taxon>Bacteria</taxon>
        <taxon>Pseudomonadati</taxon>
        <taxon>Acidobacteriota</taxon>
        <taxon>Terriglobia</taxon>
        <taxon>Terriglobales</taxon>
        <taxon>Acidobacteriaceae</taxon>
        <taxon>Edaphobacter</taxon>
    </lineage>
</organism>
<dbReference type="Proteomes" id="UP000269669">
    <property type="component" value="Unassembled WGS sequence"/>
</dbReference>
<dbReference type="OrthoDB" id="124954at2"/>
<proteinExistence type="predicted"/>
<keyword evidence="3" id="KW-1185">Reference proteome</keyword>
<gene>
    <name evidence="2" type="ORF">EDE15_4449</name>
</gene>
<dbReference type="AlphaFoldDB" id="A0A3R9WJV2"/>
<comment type="caution">
    <text evidence="2">The sequence shown here is derived from an EMBL/GenBank/DDBJ whole genome shotgun (WGS) entry which is preliminary data.</text>
</comment>
<sequence>MSNRYRRYSKRELLGSLYVDYVMSVTDLGLAPKTNRWDVLRAFLNVGEARAERLVEESGGFLLLQSIPGRPNTGAIYAYIERLQAFFWLRFEQKEDTLNGEDFQHALRIHHLVRFVRCTPGNSHRRHRRNRKARPAEKGADSIAAHFSAQDVSLVAVL</sequence>
<evidence type="ECO:0000256" key="1">
    <source>
        <dbReference type="SAM" id="MobiDB-lite"/>
    </source>
</evidence>
<accession>A0A3R9WJV2</accession>
<reference evidence="2 3" key="1">
    <citation type="submission" date="2018-12" db="EMBL/GenBank/DDBJ databases">
        <title>Sequencing of bacterial isolates from soil warming experiment in Harvard Forest, Massachusetts, USA.</title>
        <authorList>
            <person name="Deangelis K."/>
        </authorList>
    </citation>
    <scope>NUCLEOTIDE SEQUENCE [LARGE SCALE GENOMIC DNA]</scope>
    <source>
        <strain evidence="2 3">EB153</strain>
    </source>
</reference>